<gene>
    <name evidence="6" type="ORF">B1A_07532</name>
</gene>
<dbReference type="GO" id="GO:0051536">
    <property type="term" value="F:iron-sulfur cluster binding"/>
    <property type="evidence" value="ECO:0007669"/>
    <property type="project" value="UniProtKB-KW"/>
</dbReference>
<reference evidence="6" key="1">
    <citation type="submission" date="2013-08" db="EMBL/GenBank/DDBJ databases">
        <authorList>
            <person name="Mendez C."/>
            <person name="Richter M."/>
            <person name="Ferrer M."/>
            <person name="Sanchez J."/>
        </authorList>
    </citation>
    <scope>NUCLEOTIDE SEQUENCE</scope>
</reference>
<dbReference type="SUPFAM" id="SSF52540">
    <property type="entry name" value="P-loop containing nucleoside triphosphate hydrolases"/>
    <property type="match status" value="1"/>
</dbReference>
<sequence length="92" mass="10028">NFAEQLHLKVIGIVENMSGFSCPHCGTVTNIFKTGGAEALAKELNIEFLGKIPIYPEIVQHADTGVPAVESSEEVRKIYNEISSRIASLVEK</sequence>
<dbReference type="Gene3D" id="3.40.50.300">
    <property type="entry name" value="P-loop containing nucleotide triphosphate hydrolases"/>
    <property type="match status" value="1"/>
</dbReference>
<evidence type="ECO:0000256" key="5">
    <source>
        <dbReference type="ARBA" id="ARBA00023014"/>
    </source>
</evidence>
<protein>
    <submittedName>
        <fullName evidence="6">Binding protein</fullName>
    </submittedName>
</protein>
<dbReference type="InterPro" id="IPR027417">
    <property type="entry name" value="P-loop_NTPase"/>
</dbReference>
<dbReference type="GO" id="GO:0005524">
    <property type="term" value="F:ATP binding"/>
    <property type="evidence" value="ECO:0007669"/>
    <property type="project" value="UniProtKB-KW"/>
</dbReference>
<dbReference type="Pfam" id="PF10609">
    <property type="entry name" value="ParA"/>
    <property type="match status" value="1"/>
</dbReference>
<name>T1BDL6_9ZZZZ</name>
<evidence type="ECO:0000256" key="2">
    <source>
        <dbReference type="ARBA" id="ARBA00022741"/>
    </source>
</evidence>
<dbReference type="AlphaFoldDB" id="T1BDL6"/>
<dbReference type="EMBL" id="AUZX01005429">
    <property type="protein sequence ID" value="EQD67932.1"/>
    <property type="molecule type" value="Genomic_DNA"/>
</dbReference>
<dbReference type="GO" id="GO:0016226">
    <property type="term" value="P:iron-sulfur cluster assembly"/>
    <property type="evidence" value="ECO:0007669"/>
    <property type="project" value="InterPro"/>
</dbReference>
<organism evidence="6">
    <name type="scientific">mine drainage metagenome</name>
    <dbReference type="NCBI Taxonomy" id="410659"/>
    <lineage>
        <taxon>unclassified sequences</taxon>
        <taxon>metagenomes</taxon>
        <taxon>ecological metagenomes</taxon>
    </lineage>
</organism>
<proteinExistence type="predicted"/>
<dbReference type="PANTHER" id="PTHR23264">
    <property type="entry name" value="NUCLEOTIDE-BINDING PROTEIN NBP35 YEAST -RELATED"/>
    <property type="match status" value="1"/>
</dbReference>
<dbReference type="InterPro" id="IPR019591">
    <property type="entry name" value="Mrp/NBP35_ATP-bd"/>
</dbReference>
<evidence type="ECO:0000256" key="4">
    <source>
        <dbReference type="ARBA" id="ARBA00023004"/>
    </source>
</evidence>
<dbReference type="GO" id="GO:0140663">
    <property type="term" value="F:ATP-dependent FeS chaperone activity"/>
    <property type="evidence" value="ECO:0007669"/>
    <property type="project" value="InterPro"/>
</dbReference>
<reference evidence="6" key="2">
    <citation type="journal article" date="2014" name="ISME J.">
        <title>Microbial stratification in low pH oxic and suboxic macroscopic growths along an acid mine drainage.</title>
        <authorList>
            <person name="Mendez-Garcia C."/>
            <person name="Mesa V."/>
            <person name="Sprenger R.R."/>
            <person name="Richter M."/>
            <person name="Diez M.S."/>
            <person name="Solano J."/>
            <person name="Bargiela R."/>
            <person name="Golyshina O.V."/>
            <person name="Manteca A."/>
            <person name="Ramos J.L."/>
            <person name="Gallego J.R."/>
            <person name="Llorente I."/>
            <person name="Martins Dos Santos V.A."/>
            <person name="Jensen O.N."/>
            <person name="Pelaez A.I."/>
            <person name="Sanchez J."/>
            <person name="Ferrer M."/>
        </authorList>
    </citation>
    <scope>NUCLEOTIDE SEQUENCE</scope>
</reference>
<keyword evidence="5" id="KW-0411">Iron-sulfur</keyword>
<evidence type="ECO:0000256" key="3">
    <source>
        <dbReference type="ARBA" id="ARBA00022840"/>
    </source>
</evidence>
<dbReference type="GO" id="GO:0005829">
    <property type="term" value="C:cytosol"/>
    <property type="evidence" value="ECO:0007669"/>
    <property type="project" value="TreeGrafter"/>
</dbReference>
<keyword evidence="4" id="KW-0408">Iron</keyword>
<comment type="caution">
    <text evidence="6">The sequence shown here is derived from an EMBL/GenBank/DDBJ whole genome shotgun (WGS) entry which is preliminary data.</text>
</comment>
<dbReference type="GO" id="GO:0046872">
    <property type="term" value="F:metal ion binding"/>
    <property type="evidence" value="ECO:0007669"/>
    <property type="project" value="UniProtKB-KW"/>
</dbReference>
<accession>T1BDL6</accession>
<dbReference type="PANTHER" id="PTHR23264:SF19">
    <property type="entry name" value="CYTOSOLIC FE-S CLUSTER ASSEMBLY FACTOR NUBP2"/>
    <property type="match status" value="1"/>
</dbReference>
<feature type="non-terminal residue" evidence="6">
    <location>
        <position position="1"/>
    </location>
</feature>
<evidence type="ECO:0000313" key="6">
    <source>
        <dbReference type="EMBL" id="EQD67932.1"/>
    </source>
</evidence>
<keyword evidence="3" id="KW-0067">ATP-binding</keyword>
<evidence type="ECO:0000256" key="1">
    <source>
        <dbReference type="ARBA" id="ARBA00022723"/>
    </source>
</evidence>
<keyword evidence="1" id="KW-0479">Metal-binding</keyword>
<keyword evidence="2" id="KW-0547">Nucleotide-binding</keyword>
<dbReference type="InterPro" id="IPR033756">
    <property type="entry name" value="YlxH/NBP35"/>
</dbReference>